<accession>A0A7V9Z2N6</accession>
<dbReference type="InterPro" id="IPR009996">
    <property type="entry name" value="YycH"/>
</dbReference>
<dbReference type="Gene3D" id="3.10.450.310">
    <property type="match status" value="1"/>
</dbReference>
<dbReference type="EMBL" id="JACDUU010000009">
    <property type="protein sequence ID" value="MBA2872877.1"/>
    <property type="molecule type" value="Genomic_DNA"/>
</dbReference>
<comment type="caution">
    <text evidence="3">The sequence shown here is derived from an EMBL/GenBank/DDBJ whole genome shotgun (WGS) entry which is preliminary data.</text>
</comment>
<keyword evidence="1" id="KW-1133">Transmembrane helix</keyword>
<keyword evidence="4" id="KW-1185">Reference proteome</keyword>
<dbReference type="CDD" id="cd15787">
    <property type="entry name" value="YycH_N"/>
    <property type="match status" value="1"/>
</dbReference>
<keyword evidence="1" id="KW-0472">Membrane</keyword>
<protein>
    <submittedName>
        <fullName evidence="3">Regulatory protein YycH of two-component signal transduction system YycFG</fullName>
    </submittedName>
</protein>
<gene>
    <name evidence="3" type="ORF">HNQ85_003190</name>
</gene>
<dbReference type="Gene3D" id="3.30.310.160">
    <property type="entry name" value="YycH protein, domain 2"/>
    <property type="match status" value="1"/>
</dbReference>
<dbReference type="Proteomes" id="UP000580891">
    <property type="component" value="Unassembled WGS sequence"/>
</dbReference>
<reference evidence="3 4" key="1">
    <citation type="submission" date="2020-07" db="EMBL/GenBank/DDBJ databases">
        <title>Genomic Encyclopedia of Type Strains, Phase IV (KMG-IV): sequencing the most valuable type-strain genomes for metagenomic binning, comparative biology and taxonomic classification.</title>
        <authorList>
            <person name="Goeker M."/>
        </authorList>
    </citation>
    <scope>NUCLEOTIDE SEQUENCE [LARGE SCALE GENOMIC DNA]</scope>
    <source>
        <strain evidence="3 4">DSM 25220</strain>
    </source>
</reference>
<sequence length="448" mass="52601">MTYEKIKTIILTVLVLTSIVLTGALWTYQPKYDFMENVDSDYIQNVSVSSNTQVDAGIIIRPSKILIHKDGKHYGIVQETEMNKLMKQVKKWSFDEFENISSTVSKKDFLSFLHGKGKIEIIYPDDFPIEMYHYIFKIEDEGIQGVNFDRIVIPVEKEKEGIVYFVCMKDRKIYKATVNNFSLQEIQNTYYYQAEKYPRYFVYDIDVTKSLFIPEGPITMNRLQYYTDELDPDKFKQALFSNPSFVKQDLLTNGEEYTDGSSLMKINSMHKILSYVNPAAQRTLIQGQDPFLIQKSIDFVNEHGGWTDTYHFAEWDEKKRKVVFRLVKNSYPVFNAFGMSEVVPEWGDSEIINYSRPIFRLEIADRTNVSVQLPSGREVVKQLKNMRWFEKKELVYDIVLGYELIRDSQRDKIVVLEPAWFCLYDGTWRKIVFKENEEIKRGDVIGLE</sequence>
<evidence type="ECO:0000313" key="3">
    <source>
        <dbReference type="EMBL" id="MBA2872877.1"/>
    </source>
</evidence>
<feature type="domain" description="Regulatory protein YycH" evidence="2">
    <location>
        <begin position="4"/>
        <end position="440"/>
    </location>
</feature>
<feature type="transmembrane region" description="Helical" evidence="1">
    <location>
        <begin position="9"/>
        <end position="28"/>
    </location>
</feature>
<keyword evidence="1" id="KW-0812">Transmembrane</keyword>
<dbReference type="InterPro" id="IPR042274">
    <property type="entry name" value="YycH/YycI_2"/>
</dbReference>
<dbReference type="Pfam" id="PF07435">
    <property type="entry name" value="YycH"/>
    <property type="match status" value="1"/>
</dbReference>
<dbReference type="AlphaFoldDB" id="A0A7V9Z2N6"/>
<evidence type="ECO:0000313" key="4">
    <source>
        <dbReference type="Proteomes" id="UP000580891"/>
    </source>
</evidence>
<evidence type="ECO:0000259" key="2">
    <source>
        <dbReference type="Pfam" id="PF07435"/>
    </source>
</evidence>
<name>A0A7V9Z2N6_9BACL</name>
<evidence type="ECO:0000256" key="1">
    <source>
        <dbReference type="SAM" id="Phobius"/>
    </source>
</evidence>
<proteinExistence type="predicted"/>
<organism evidence="3 4">
    <name type="scientific">[Anoxybacillus] calidus</name>
    <dbReference type="NCBI Taxonomy" id="575178"/>
    <lineage>
        <taxon>Bacteria</taxon>
        <taxon>Bacillati</taxon>
        <taxon>Bacillota</taxon>
        <taxon>Bacilli</taxon>
        <taxon>Bacillales</taxon>
        <taxon>Anoxybacillaceae</taxon>
        <taxon>Paranoxybacillus</taxon>
    </lineage>
</organism>